<dbReference type="SMART" id="SM00320">
    <property type="entry name" value="WD40"/>
    <property type="match status" value="7"/>
</dbReference>
<keyword evidence="3 7" id="KW-0853">WD repeat</keyword>
<dbReference type="InterPro" id="IPR001680">
    <property type="entry name" value="WD40_rpt"/>
</dbReference>
<feature type="repeat" description="WD" evidence="7">
    <location>
        <begin position="321"/>
        <end position="362"/>
    </location>
</feature>
<dbReference type="InterPro" id="IPR015943">
    <property type="entry name" value="WD40/YVTN_repeat-like_dom_sf"/>
</dbReference>
<dbReference type="InterPro" id="IPR019775">
    <property type="entry name" value="WD40_repeat_CS"/>
</dbReference>
<dbReference type="Pfam" id="PF00400">
    <property type="entry name" value="WD40"/>
    <property type="match status" value="5"/>
</dbReference>
<feature type="repeat" description="WD" evidence="7">
    <location>
        <begin position="214"/>
        <end position="255"/>
    </location>
</feature>
<evidence type="ECO:0000256" key="8">
    <source>
        <dbReference type="SAM" id="MobiDB-lite"/>
    </source>
</evidence>
<evidence type="ECO:0000256" key="4">
    <source>
        <dbReference type="ARBA" id="ARBA00022737"/>
    </source>
</evidence>
<dbReference type="Gene3D" id="2.130.10.10">
    <property type="entry name" value="YVTN repeat-like/Quinoprotein amine dehydrogenase"/>
    <property type="match status" value="2"/>
</dbReference>
<keyword evidence="1 6" id="KW-0690">Ribosome biogenesis</keyword>
<comment type="similarity">
    <text evidence="6">Belongs to the WD repeat WDR12/YTM1 family.</text>
</comment>
<dbReference type="InterPro" id="IPR028599">
    <property type="entry name" value="WDR12/Ytm1"/>
</dbReference>
<dbReference type="GO" id="GO:0005730">
    <property type="term" value="C:nucleolus"/>
    <property type="evidence" value="ECO:0007669"/>
    <property type="project" value="UniProtKB-SubCell"/>
</dbReference>
<dbReference type="WBParaSite" id="L893_g17839.t1">
    <property type="protein sequence ID" value="L893_g17839.t1"/>
    <property type="gene ID" value="L893_g17839"/>
</dbReference>
<dbReference type="SUPFAM" id="SSF50978">
    <property type="entry name" value="WD40 repeat-like"/>
    <property type="match status" value="1"/>
</dbReference>
<dbReference type="PRINTS" id="PR00320">
    <property type="entry name" value="GPROTEINBRPT"/>
</dbReference>
<organism evidence="10 11">
    <name type="scientific">Steinernema glaseri</name>
    <dbReference type="NCBI Taxonomy" id="37863"/>
    <lineage>
        <taxon>Eukaryota</taxon>
        <taxon>Metazoa</taxon>
        <taxon>Ecdysozoa</taxon>
        <taxon>Nematoda</taxon>
        <taxon>Chromadorea</taxon>
        <taxon>Rhabditida</taxon>
        <taxon>Tylenchina</taxon>
        <taxon>Panagrolaimomorpha</taxon>
        <taxon>Strongyloidoidea</taxon>
        <taxon>Steinernematidae</taxon>
        <taxon>Steinernema</taxon>
    </lineage>
</organism>
<feature type="repeat" description="WD" evidence="7">
    <location>
        <begin position="279"/>
        <end position="321"/>
    </location>
</feature>
<name>A0A1I7YMJ0_9BILA</name>
<dbReference type="PROSITE" id="PS00678">
    <property type="entry name" value="WD_REPEATS_1"/>
    <property type="match status" value="2"/>
</dbReference>
<evidence type="ECO:0000256" key="3">
    <source>
        <dbReference type="ARBA" id="ARBA00022574"/>
    </source>
</evidence>
<dbReference type="PANTHER" id="PTHR19848:SF8">
    <property type="entry name" value="F-BOX AND WD REPEAT DOMAIN CONTAINING 7"/>
    <property type="match status" value="1"/>
</dbReference>
<dbReference type="Proteomes" id="UP000095287">
    <property type="component" value="Unplaced"/>
</dbReference>
<evidence type="ECO:0000256" key="5">
    <source>
        <dbReference type="ARBA" id="ARBA00023242"/>
    </source>
</evidence>
<dbReference type="CDD" id="cd00200">
    <property type="entry name" value="WD40"/>
    <property type="match status" value="1"/>
</dbReference>
<evidence type="ECO:0000313" key="11">
    <source>
        <dbReference type="WBParaSite" id="L893_g17839.t1"/>
    </source>
</evidence>
<dbReference type="PROSITE" id="PS50294">
    <property type="entry name" value="WD_REPEATS_REGION"/>
    <property type="match status" value="3"/>
</dbReference>
<feature type="repeat" description="WD" evidence="7">
    <location>
        <begin position="366"/>
        <end position="408"/>
    </location>
</feature>
<evidence type="ECO:0000256" key="2">
    <source>
        <dbReference type="ARBA" id="ARBA00022552"/>
    </source>
</evidence>
<dbReference type="InterPro" id="IPR020472">
    <property type="entry name" value="WD40_PAC1"/>
</dbReference>
<dbReference type="HAMAP" id="MF_03029">
    <property type="entry name" value="WDR12"/>
    <property type="match status" value="1"/>
</dbReference>
<dbReference type="PANTHER" id="PTHR19848">
    <property type="entry name" value="WD40 REPEAT PROTEIN"/>
    <property type="match status" value="1"/>
</dbReference>
<dbReference type="GO" id="GO:0043021">
    <property type="term" value="F:ribonucleoprotein complex binding"/>
    <property type="evidence" value="ECO:0007669"/>
    <property type="project" value="UniProtKB-UniRule"/>
</dbReference>
<evidence type="ECO:0000313" key="10">
    <source>
        <dbReference type="Proteomes" id="UP000095287"/>
    </source>
</evidence>
<dbReference type="AlphaFoldDB" id="A0A1I7YMJ0"/>
<dbReference type="GO" id="GO:0005654">
    <property type="term" value="C:nucleoplasm"/>
    <property type="evidence" value="ECO:0007669"/>
    <property type="project" value="UniProtKB-SubCell"/>
</dbReference>
<dbReference type="Pfam" id="PF08154">
    <property type="entry name" value="NLE"/>
    <property type="match status" value="1"/>
</dbReference>
<evidence type="ECO:0000256" key="6">
    <source>
        <dbReference type="HAMAP-Rule" id="MF_03029"/>
    </source>
</evidence>
<evidence type="ECO:0000256" key="7">
    <source>
        <dbReference type="PROSITE-ProRule" id="PRU00221"/>
    </source>
</evidence>
<keyword evidence="4" id="KW-0677">Repeat</keyword>
<sequence>MDSSDSNDLISDFEPSDDELQDEGNVPHFTISFYSNDEEIKEKISDSAISVPSTSDSVRLNSLLNKNIEAVDDLWEDKTFDFLIGTNFLRASLDDFVEITGISTESIIKIECIVREPAPEPDQDLPHGDWVGSVQVTDKIIVSSSYDGHLYCWTHDGKQLLKEQICEEPIKCIDVGSDNRVYVGSQNQIVYIYELNVKGKVGALKVEAVPVATLRGHERSVDCVAVNKEGKRLVSGGFDHYLKVWNIEPEDESTEFVKPKEVAKKRKTTVVTKTPMVTLAGHRDAVVAAKWTPLNDKHVVTASWDHDIAVWDLELAGQITKMNSPKAFTALSVNPFNGTLLSGSTDPTVRLWDPRSTEGSMVKQSFMGHGGWVSGVCWSSTKDHLFVSASFDKTVRMWDVRSAKTPLYSLKGHTDRVLCCDWSHAEIIASGSVDTTLKTYRRS</sequence>
<feature type="region of interest" description="Disordered" evidence="8">
    <location>
        <begin position="1"/>
        <end position="24"/>
    </location>
</feature>
<evidence type="ECO:0000256" key="1">
    <source>
        <dbReference type="ARBA" id="ARBA00022517"/>
    </source>
</evidence>
<dbReference type="PROSITE" id="PS50082">
    <property type="entry name" value="WD_REPEATS_2"/>
    <property type="match status" value="4"/>
</dbReference>
<dbReference type="InterPro" id="IPR012972">
    <property type="entry name" value="NLE"/>
</dbReference>
<protein>
    <recommendedName>
        <fullName evidence="6">Ribosome biogenesis protein WDR12 homolog</fullName>
    </recommendedName>
</protein>
<comment type="function">
    <text evidence="6">Required for maturation of ribosomal RNAs and formation of the large ribosomal subunit.</text>
</comment>
<dbReference type="GO" id="GO:0030687">
    <property type="term" value="C:preribosome, large subunit precursor"/>
    <property type="evidence" value="ECO:0007669"/>
    <property type="project" value="UniProtKB-UniRule"/>
</dbReference>
<comment type="subcellular location">
    <subcellularLocation>
        <location evidence="6">Nucleus</location>
        <location evidence="6">Nucleolus</location>
    </subcellularLocation>
    <subcellularLocation>
        <location evidence="6">Nucleus</location>
        <location evidence="6">Nucleoplasm</location>
    </subcellularLocation>
</comment>
<feature type="domain" description="NLE" evidence="9">
    <location>
        <begin position="31"/>
        <end position="97"/>
    </location>
</feature>
<dbReference type="GO" id="GO:0000466">
    <property type="term" value="P:maturation of 5.8S rRNA from tricistronic rRNA transcript (SSU-rRNA, 5.8S rRNA, LSU-rRNA)"/>
    <property type="evidence" value="ECO:0007669"/>
    <property type="project" value="UniProtKB-UniRule"/>
</dbReference>
<reference evidence="11" key="1">
    <citation type="submission" date="2016-11" db="UniProtKB">
        <authorList>
            <consortium name="WormBaseParasite"/>
        </authorList>
    </citation>
    <scope>IDENTIFICATION</scope>
</reference>
<keyword evidence="5 6" id="KW-0539">Nucleus</keyword>
<proteinExistence type="inferred from homology"/>
<dbReference type="GO" id="GO:0000463">
    <property type="term" value="P:maturation of LSU-rRNA from tricistronic rRNA transcript (SSU-rRNA, 5.8S rRNA, LSU-rRNA)"/>
    <property type="evidence" value="ECO:0007669"/>
    <property type="project" value="UniProtKB-UniRule"/>
</dbReference>
<evidence type="ECO:0000259" key="9">
    <source>
        <dbReference type="Pfam" id="PF08154"/>
    </source>
</evidence>
<accession>A0A1I7YMJ0</accession>
<keyword evidence="10" id="KW-1185">Reference proteome</keyword>
<dbReference type="InterPro" id="IPR036322">
    <property type="entry name" value="WD40_repeat_dom_sf"/>
</dbReference>
<keyword evidence="2 6" id="KW-0698">rRNA processing</keyword>